<keyword evidence="2" id="KW-1185">Reference proteome</keyword>
<dbReference type="Proteomes" id="UP000309488">
    <property type="component" value="Unassembled WGS sequence"/>
</dbReference>
<proteinExistence type="predicted"/>
<comment type="caution">
    <text evidence="1">The sequence shown here is derived from an EMBL/GenBank/DDBJ whole genome shotgun (WGS) entry which is preliminary data.</text>
</comment>
<evidence type="ECO:0000313" key="1">
    <source>
        <dbReference type="EMBL" id="TKC06823.1"/>
    </source>
</evidence>
<sequence length="97" mass="10757">MITINNVQPLDATQLTDILKTEFPSYVNERLGSNLAVEFAHVSDFVNISFPEVIEGNAYTIIVSDDSLELSDHTSEGTYNAELLEEHLIAFLILKAS</sequence>
<name>A0A4U1CNA3_9SPHI</name>
<dbReference type="OrthoDB" id="797404at2"/>
<organism evidence="1 2">
    <name type="scientific">Pedobacter polaris</name>
    <dbReference type="NCBI Taxonomy" id="2571273"/>
    <lineage>
        <taxon>Bacteria</taxon>
        <taxon>Pseudomonadati</taxon>
        <taxon>Bacteroidota</taxon>
        <taxon>Sphingobacteriia</taxon>
        <taxon>Sphingobacteriales</taxon>
        <taxon>Sphingobacteriaceae</taxon>
        <taxon>Pedobacter</taxon>
    </lineage>
</organism>
<dbReference type="EMBL" id="SWBR01000004">
    <property type="protein sequence ID" value="TKC06823.1"/>
    <property type="molecule type" value="Genomic_DNA"/>
</dbReference>
<evidence type="ECO:0000313" key="2">
    <source>
        <dbReference type="Proteomes" id="UP000309488"/>
    </source>
</evidence>
<gene>
    <name evidence="1" type="ORF">FA048_15065</name>
</gene>
<reference evidence="1 2" key="1">
    <citation type="submission" date="2019-04" db="EMBL/GenBank/DDBJ databases">
        <title>Pedobacter sp. RP-3-22 sp. nov., isolated from Arctic soil.</title>
        <authorList>
            <person name="Dahal R.H."/>
            <person name="Kim D.-U."/>
        </authorList>
    </citation>
    <scope>NUCLEOTIDE SEQUENCE [LARGE SCALE GENOMIC DNA]</scope>
    <source>
        <strain evidence="1 2">RP-3-22</strain>
    </source>
</reference>
<accession>A0A4U1CNA3</accession>
<dbReference type="AlphaFoldDB" id="A0A4U1CNA3"/>
<protein>
    <submittedName>
        <fullName evidence="1">Uncharacterized protein</fullName>
    </submittedName>
</protein>